<proteinExistence type="inferred from homology"/>
<dbReference type="InterPro" id="IPR052255">
    <property type="entry name" value="RNA_pol_II_subunit5-mediator"/>
</dbReference>
<keyword evidence="4" id="KW-0175">Coiled coil</keyword>
<dbReference type="STRING" id="145388.A0A0D2MZY7"/>
<dbReference type="Proteomes" id="UP000054498">
    <property type="component" value="Unassembled WGS sequence"/>
</dbReference>
<evidence type="ECO:0000256" key="3">
    <source>
        <dbReference type="ARBA" id="ARBA00038295"/>
    </source>
</evidence>
<dbReference type="GO" id="GO:0009409">
    <property type="term" value="P:response to cold"/>
    <property type="evidence" value="ECO:0007669"/>
    <property type="project" value="UniProtKB-ARBA"/>
</dbReference>
<feature type="region of interest" description="Disordered" evidence="5">
    <location>
        <begin position="172"/>
        <end position="425"/>
    </location>
</feature>
<name>A0A0D2MZY7_9CHLO</name>
<dbReference type="GO" id="GO:0000122">
    <property type="term" value="P:negative regulation of transcription by RNA polymerase II"/>
    <property type="evidence" value="ECO:0007669"/>
    <property type="project" value="TreeGrafter"/>
</dbReference>
<dbReference type="GO" id="GO:0003682">
    <property type="term" value="F:chromatin binding"/>
    <property type="evidence" value="ECO:0007669"/>
    <property type="project" value="TreeGrafter"/>
</dbReference>
<sequence length="484" mass="48934">MAAPGLGDDPLDAASLATYAQEVRRAIATKESDLALLREARSGAAQVAGLLATLPGRLRHPVMVPFGRHAFFPGELVHTNELTVHLGGQYYAEMPAPAARDAVQRRAAALGEGIEKAEQQLRALRARLDVSATALGGGGADSASAGGEREEGGVPLMEIRETEAEAEAWLQQAQGDGSSACGGAETGTRGSRSGGVPGAEPSQSAANSNHPAPLLPPESATTTKAAVGAADAGEADDLWQALMRAEREAEEQDLSEGEAERRAQGLLRAARGRRRETPGAGSGGEQHEPATSATATTAAAVQPSSGRRVSFLDNEAAATDSDDEDSEEQPVRASAREMPALAPLQQAGGPSAPSQPPQQQPSPSSSAPLSKVGPKSILKKGFLGSGGAGGTSSSSDGAKPRRAPSAAQAQAAAAAAARARPAAPVRAMPAVIGAVVERPTPGTGTVAAATNAGLPAATAPQGRMSRFKMQRMGLQPDDEGEGAG</sequence>
<dbReference type="GO" id="GO:0005634">
    <property type="term" value="C:nucleus"/>
    <property type="evidence" value="ECO:0007669"/>
    <property type="project" value="UniProtKB-SubCell"/>
</dbReference>
<dbReference type="GO" id="GO:0006457">
    <property type="term" value="P:protein folding"/>
    <property type="evidence" value="ECO:0007669"/>
    <property type="project" value="UniProtKB-ARBA"/>
</dbReference>
<feature type="compositionally biased region" description="Polar residues" evidence="5">
    <location>
        <begin position="201"/>
        <end position="210"/>
    </location>
</feature>
<dbReference type="PANTHER" id="PTHR15111:SF0">
    <property type="entry name" value="UNCONVENTIONAL PREFOLDIN RPB5 INTERACTOR 1"/>
    <property type="match status" value="1"/>
</dbReference>
<dbReference type="RefSeq" id="XP_013904891.1">
    <property type="nucleotide sequence ID" value="XM_014049437.1"/>
</dbReference>
<gene>
    <name evidence="6" type="ORF">MNEG_2079</name>
</gene>
<evidence type="ECO:0000256" key="2">
    <source>
        <dbReference type="ARBA" id="ARBA00023242"/>
    </source>
</evidence>
<dbReference type="EMBL" id="KK100445">
    <property type="protein sequence ID" value="KIZ05872.1"/>
    <property type="molecule type" value="Genomic_DNA"/>
</dbReference>
<dbReference type="KEGG" id="mng:MNEG_2079"/>
<feature type="coiled-coil region" evidence="4">
    <location>
        <begin position="100"/>
        <end position="134"/>
    </location>
</feature>
<keyword evidence="2" id="KW-0539">Nucleus</keyword>
<dbReference type="InterPro" id="IPR009053">
    <property type="entry name" value="Prefoldin"/>
</dbReference>
<dbReference type="PANTHER" id="PTHR15111">
    <property type="entry name" value="RNA POLYMERASE II SUBUNIT 5-MEDIATING PROTEIN NNX3"/>
    <property type="match status" value="1"/>
</dbReference>
<comment type="subcellular location">
    <subcellularLocation>
        <location evidence="1">Nucleus</location>
    </subcellularLocation>
</comment>
<dbReference type="AlphaFoldDB" id="A0A0D2MZY7"/>
<dbReference type="Pfam" id="PF02996">
    <property type="entry name" value="Prefoldin"/>
    <property type="match status" value="1"/>
</dbReference>
<dbReference type="OrthoDB" id="21413at2759"/>
<dbReference type="SUPFAM" id="SSF46579">
    <property type="entry name" value="Prefoldin"/>
    <property type="match status" value="1"/>
</dbReference>
<evidence type="ECO:0000313" key="7">
    <source>
        <dbReference type="Proteomes" id="UP000054498"/>
    </source>
</evidence>
<dbReference type="CDD" id="cd23159">
    <property type="entry name" value="Prefoldin_URI1"/>
    <property type="match status" value="1"/>
</dbReference>
<evidence type="ECO:0000256" key="1">
    <source>
        <dbReference type="ARBA" id="ARBA00004123"/>
    </source>
</evidence>
<dbReference type="Gene3D" id="1.10.287.370">
    <property type="match status" value="1"/>
</dbReference>
<evidence type="ECO:0000313" key="6">
    <source>
        <dbReference type="EMBL" id="KIZ05872.1"/>
    </source>
</evidence>
<comment type="similarity">
    <text evidence="3">Belongs to the RNA polymerase II subunit 5-mediating protein family.</text>
</comment>
<dbReference type="InterPro" id="IPR004127">
    <property type="entry name" value="Prefoldin_subunit_alpha"/>
</dbReference>
<reference evidence="6 7" key="1">
    <citation type="journal article" date="2013" name="BMC Genomics">
        <title>Reconstruction of the lipid metabolism for the microalga Monoraphidium neglectum from its genome sequence reveals characteristics suitable for biofuel production.</title>
        <authorList>
            <person name="Bogen C."/>
            <person name="Al-Dilaimi A."/>
            <person name="Albersmeier A."/>
            <person name="Wichmann J."/>
            <person name="Grundmann M."/>
            <person name="Rupp O."/>
            <person name="Lauersen K.J."/>
            <person name="Blifernez-Klassen O."/>
            <person name="Kalinowski J."/>
            <person name="Goesmann A."/>
            <person name="Mussgnug J.H."/>
            <person name="Kruse O."/>
        </authorList>
    </citation>
    <scope>NUCLEOTIDE SEQUENCE [LARGE SCALE GENOMIC DNA]</scope>
    <source>
        <strain evidence="6 7">SAG 48.87</strain>
    </source>
</reference>
<dbReference type="GO" id="GO:0019212">
    <property type="term" value="F:phosphatase inhibitor activity"/>
    <property type="evidence" value="ECO:0007669"/>
    <property type="project" value="TreeGrafter"/>
</dbReference>
<feature type="compositionally biased region" description="Low complexity" evidence="5">
    <location>
        <begin position="220"/>
        <end position="232"/>
    </location>
</feature>
<evidence type="ECO:0000256" key="4">
    <source>
        <dbReference type="SAM" id="Coils"/>
    </source>
</evidence>
<feature type="compositionally biased region" description="Acidic residues" evidence="5">
    <location>
        <begin position="248"/>
        <end position="257"/>
    </location>
</feature>
<feature type="compositionally biased region" description="Low complexity" evidence="5">
    <location>
        <begin position="391"/>
        <end position="425"/>
    </location>
</feature>
<protein>
    <submittedName>
        <fullName evidence="6">Uncharacterized protein</fullName>
    </submittedName>
</protein>
<organism evidence="6 7">
    <name type="scientific">Monoraphidium neglectum</name>
    <dbReference type="NCBI Taxonomy" id="145388"/>
    <lineage>
        <taxon>Eukaryota</taxon>
        <taxon>Viridiplantae</taxon>
        <taxon>Chlorophyta</taxon>
        <taxon>core chlorophytes</taxon>
        <taxon>Chlorophyceae</taxon>
        <taxon>CS clade</taxon>
        <taxon>Sphaeropleales</taxon>
        <taxon>Selenastraceae</taxon>
        <taxon>Monoraphidium</taxon>
    </lineage>
</organism>
<evidence type="ECO:0000256" key="5">
    <source>
        <dbReference type="SAM" id="MobiDB-lite"/>
    </source>
</evidence>
<feature type="compositionally biased region" description="Low complexity" evidence="5">
    <location>
        <begin position="290"/>
        <end position="300"/>
    </location>
</feature>
<dbReference type="GeneID" id="25734957"/>
<accession>A0A0D2MZY7</accession>
<dbReference type="GO" id="GO:0003714">
    <property type="term" value="F:transcription corepressor activity"/>
    <property type="evidence" value="ECO:0007669"/>
    <property type="project" value="TreeGrafter"/>
</dbReference>
<keyword evidence="7" id="KW-1185">Reference proteome</keyword>